<dbReference type="RefSeq" id="WP_063555397.1">
    <property type="nucleotide sequence ID" value="NZ_LITT01000019.1"/>
</dbReference>
<sequence length="262" mass="31788">MKLANVDTNGNIYLNIGFIFSEYKNHLENILVDYIKKEDECGKYLTEKMRKKRFDKVQEVNELLTWEENRRENLKKLEEKYQPFIDERDKREEEFRKERERVEEIRREQSLREREEEDKRLKIKEENERKEELKELEKEKKKEEAFGQERDKWIAAYGSQYLKQAIKLKYDVDSKYVIERAKKEFPDYDCDINDNAGWSECCNPTEKSIEEVVKLIENGNEAEIVWLTNPADSDYQDDFQEREAIAIINYLGKYDLIKSIKY</sequence>
<organism evidence="2 3">
    <name type="scientific">Clostridium ljungdahlii</name>
    <dbReference type="NCBI Taxonomy" id="1538"/>
    <lineage>
        <taxon>Bacteria</taxon>
        <taxon>Bacillati</taxon>
        <taxon>Bacillota</taxon>
        <taxon>Clostridia</taxon>
        <taxon>Eubacteriales</taxon>
        <taxon>Clostridiaceae</taxon>
        <taxon>Clostridium</taxon>
    </lineage>
</organism>
<dbReference type="Proteomes" id="UP000077407">
    <property type="component" value="Unassembled WGS sequence"/>
</dbReference>
<comment type="caution">
    <text evidence="2">The sequence shown here is derived from an EMBL/GenBank/DDBJ whole genome shotgun (WGS) entry which is preliminary data.</text>
</comment>
<dbReference type="EMBL" id="LITT01000019">
    <property type="protein sequence ID" value="OAA87795.1"/>
    <property type="molecule type" value="Genomic_DNA"/>
</dbReference>
<evidence type="ECO:0000256" key="1">
    <source>
        <dbReference type="SAM" id="Coils"/>
    </source>
</evidence>
<dbReference type="OrthoDB" id="3085543at2"/>
<name>A0A168PIS2_9CLOT</name>
<proteinExistence type="predicted"/>
<accession>A0A168PIS2</accession>
<feature type="coiled-coil region" evidence="1">
    <location>
        <begin position="88"/>
        <end position="146"/>
    </location>
</feature>
<dbReference type="PATRIC" id="fig|1538.10.peg.2355"/>
<reference evidence="2 3" key="1">
    <citation type="journal article" date="2015" name="Biotechnol. Bioeng.">
        <title>Genome sequence and phenotypic characterization of Caulobacter segnis.</title>
        <authorList>
            <person name="Patel S."/>
            <person name="Fletcher B."/>
            <person name="Scott D.C."/>
            <person name="Ely B."/>
        </authorList>
    </citation>
    <scope>NUCLEOTIDE SEQUENCE [LARGE SCALE GENOMIC DNA]</scope>
    <source>
        <strain evidence="2 3">ERI-2</strain>
    </source>
</reference>
<keyword evidence="1" id="KW-0175">Coiled coil</keyword>
<evidence type="ECO:0000313" key="3">
    <source>
        <dbReference type="Proteomes" id="UP000077407"/>
    </source>
</evidence>
<protein>
    <submittedName>
        <fullName evidence="2">Uncharacterized protein</fullName>
    </submittedName>
</protein>
<dbReference type="AlphaFoldDB" id="A0A168PIS2"/>
<gene>
    <name evidence="2" type="ORF">WY13_01910</name>
</gene>
<evidence type="ECO:0000313" key="2">
    <source>
        <dbReference type="EMBL" id="OAA87795.1"/>
    </source>
</evidence>